<keyword evidence="4" id="KW-0288">FMN</keyword>
<evidence type="ECO:0000256" key="6">
    <source>
        <dbReference type="ARBA" id="ARBA00023002"/>
    </source>
</evidence>
<feature type="domain" description="Dihydroorotate dehydrogenase catalytic" evidence="7">
    <location>
        <begin position="12"/>
        <end position="280"/>
    </location>
</feature>
<accession>A0A0S7BRR7</accession>
<evidence type="ECO:0000259" key="7">
    <source>
        <dbReference type="Pfam" id="PF01180"/>
    </source>
</evidence>
<dbReference type="GO" id="GO:0005737">
    <property type="term" value="C:cytoplasm"/>
    <property type="evidence" value="ECO:0007669"/>
    <property type="project" value="InterPro"/>
</dbReference>
<evidence type="ECO:0000256" key="5">
    <source>
        <dbReference type="ARBA" id="ARBA00022975"/>
    </source>
</evidence>
<dbReference type="PANTHER" id="PTHR48109">
    <property type="entry name" value="DIHYDROOROTATE DEHYDROGENASE (QUINONE), MITOCHONDRIAL-RELATED"/>
    <property type="match status" value="1"/>
</dbReference>
<dbReference type="EMBL" id="DF968181">
    <property type="protein sequence ID" value="GAP40530.1"/>
    <property type="molecule type" value="Genomic_DNA"/>
</dbReference>
<proteinExistence type="predicted"/>
<reference evidence="8" key="1">
    <citation type="journal article" date="2015" name="Genome Announc.">
        <title>Draft Genome Sequence of Anaerolineae Strain TC1, a Novel Isolate from a Methanogenic Wastewater Treatment System.</title>
        <authorList>
            <person name="Matsuura N."/>
            <person name="Tourlousse D.M."/>
            <person name="Sun L."/>
            <person name="Toyonaga M."/>
            <person name="Kuroda K."/>
            <person name="Ohashi A."/>
            <person name="Cruz R."/>
            <person name="Yamaguchi T."/>
            <person name="Sekiguchi Y."/>
        </authorList>
    </citation>
    <scope>NUCLEOTIDE SEQUENCE [LARGE SCALE GENOMIC DNA]</scope>
    <source>
        <strain evidence="8">TC1</strain>
    </source>
</reference>
<dbReference type="SUPFAM" id="SSF51395">
    <property type="entry name" value="FMN-linked oxidoreductases"/>
    <property type="match status" value="1"/>
</dbReference>
<dbReference type="GO" id="GO:0004152">
    <property type="term" value="F:dihydroorotate dehydrogenase activity"/>
    <property type="evidence" value="ECO:0007669"/>
    <property type="project" value="InterPro"/>
</dbReference>
<evidence type="ECO:0000313" key="8">
    <source>
        <dbReference type="EMBL" id="GAP40530.1"/>
    </source>
</evidence>
<evidence type="ECO:0000256" key="3">
    <source>
        <dbReference type="ARBA" id="ARBA00022630"/>
    </source>
</evidence>
<dbReference type="InterPro" id="IPR050074">
    <property type="entry name" value="DHO_dehydrogenase"/>
</dbReference>
<name>A0A0S7BRR7_9CHLR</name>
<dbReference type="InterPro" id="IPR005720">
    <property type="entry name" value="Dihydroorotate_DH_cat"/>
</dbReference>
<evidence type="ECO:0000256" key="4">
    <source>
        <dbReference type="ARBA" id="ARBA00022643"/>
    </source>
</evidence>
<dbReference type="InterPro" id="IPR023359">
    <property type="entry name" value="Dihydro_DH_chainA_dom2"/>
</dbReference>
<comment type="pathway">
    <text evidence="2">Pyrimidine metabolism; UMP biosynthesis via de novo pathway.</text>
</comment>
<dbReference type="Gene3D" id="3.20.20.70">
    <property type="entry name" value="Aldolase class I"/>
    <property type="match status" value="1"/>
</dbReference>
<keyword evidence="3" id="KW-0285">Flavoprotein</keyword>
<dbReference type="STRING" id="1678840.ATC1_13506"/>
<evidence type="ECO:0000256" key="2">
    <source>
        <dbReference type="ARBA" id="ARBA00004725"/>
    </source>
</evidence>
<evidence type="ECO:0000256" key="1">
    <source>
        <dbReference type="ARBA" id="ARBA00001917"/>
    </source>
</evidence>
<dbReference type="InterPro" id="IPR012135">
    <property type="entry name" value="Dihydroorotate_DH_1_2"/>
</dbReference>
<dbReference type="Pfam" id="PF01180">
    <property type="entry name" value="DHO_dh"/>
    <property type="match status" value="1"/>
</dbReference>
<sequence length="297" mass="31441">MPDFSCRLSDQIHLKTPIILASGISGNSDSLLVRAAKSGAAAVTTKSCTLKYRPGTDNPASSDWGCGLITNLGLTNPGVDSMVYLINAYRQKAAESVVPVIANIYADNPDEFVELTTKIKLAQPDIIEFVLPEYDPGLVAEITAAVRVNAGLIPISVKLSAICSHIGKVARKAQDAGADFITAVNPVPGMVIDAYAAKPFLSQGSGWISGPSLKPIALKCISDIYKEVSIPIIGMGGVSSGLDMAEMILAGASAVGIGSALYYRGYEAFTKILVEFEEFMNSEGYNNLSEICGKIWR</sequence>
<dbReference type="AlphaFoldDB" id="A0A0S7BRR7"/>
<dbReference type="Proteomes" id="UP000053370">
    <property type="component" value="Unassembled WGS sequence"/>
</dbReference>
<dbReference type="PANTHER" id="PTHR48109:SF1">
    <property type="entry name" value="DIHYDROOROTATE DEHYDROGENASE (FUMARATE)"/>
    <property type="match status" value="1"/>
</dbReference>
<dbReference type="PIRSF" id="PIRSF000164">
    <property type="entry name" value="DHO_oxidase"/>
    <property type="match status" value="1"/>
</dbReference>
<gene>
    <name evidence="8" type="ORF">ATC1_13506</name>
</gene>
<dbReference type="UniPathway" id="UPA00070"/>
<keyword evidence="6" id="KW-0560">Oxidoreductase</keyword>
<keyword evidence="5" id="KW-0665">Pyrimidine biosynthesis</keyword>
<keyword evidence="9" id="KW-1185">Reference proteome</keyword>
<comment type="cofactor">
    <cofactor evidence="1">
        <name>FMN</name>
        <dbReference type="ChEBI" id="CHEBI:58210"/>
    </cofactor>
</comment>
<organism evidence="8">
    <name type="scientific">Flexilinea flocculi</name>
    <dbReference type="NCBI Taxonomy" id="1678840"/>
    <lineage>
        <taxon>Bacteria</taxon>
        <taxon>Bacillati</taxon>
        <taxon>Chloroflexota</taxon>
        <taxon>Anaerolineae</taxon>
        <taxon>Anaerolineales</taxon>
        <taxon>Anaerolineaceae</taxon>
        <taxon>Flexilinea</taxon>
    </lineage>
</organism>
<dbReference type="GO" id="GO:0044205">
    <property type="term" value="P:'de novo' UMP biosynthetic process"/>
    <property type="evidence" value="ECO:0007669"/>
    <property type="project" value="UniProtKB-UniPathway"/>
</dbReference>
<evidence type="ECO:0000313" key="9">
    <source>
        <dbReference type="Proteomes" id="UP000053370"/>
    </source>
</evidence>
<dbReference type="InterPro" id="IPR013785">
    <property type="entry name" value="Aldolase_TIM"/>
</dbReference>
<dbReference type="Gene3D" id="2.30.26.10">
    <property type="entry name" value="Dihydroorotate Dehydrogenase A, chain A, domain 2"/>
    <property type="match status" value="1"/>
</dbReference>
<dbReference type="GO" id="GO:0006207">
    <property type="term" value="P:'de novo' pyrimidine nucleobase biosynthetic process"/>
    <property type="evidence" value="ECO:0007669"/>
    <property type="project" value="TreeGrafter"/>
</dbReference>
<dbReference type="RefSeq" id="WP_062279896.1">
    <property type="nucleotide sequence ID" value="NZ_DF968181.1"/>
</dbReference>
<protein>
    <submittedName>
        <fullName evidence="8">Dihydroorotate dehydrogenase (Subfamily 1) family protein</fullName>
    </submittedName>
</protein>